<gene>
    <name evidence="2" type="ORF">BD311DRAFT_276559</name>
</gene>
<feature type="compositionally biased region" description="Polar residues" evidence="1">
    <location>
        <begin position="196"/>
        <end position="210"/>
    </location>
</feature>
<feature type="compositionally biased region" description="Basic and acidic residues" evidence="1">
    <location>
        <begin position="19"/>
        <end position="40"/>
    </location>
</feature>
<feature type="compositionally biased region" description="Polar residues" evidence="1">
    <location>
        <begin position="273"/>
        <end position="282"/>
    </location>
</feature>
<feature type="compositionally biased region" description="Polar residues" evidence="1">
    <location>
        <begin position="148"/>
        <end position="159"/>
    </location>
</feature>
<feature type="region of interest" description="Disordered" evidence="1">
    <location>
        <begin position="1"/>
        <end position="298"/>
    </location>
</feature>
<feature type="compositionally biased region" description="Pro residues" evidence="1">
    <location>
        <begin position="256"/>
        <end position="271"/>
    </location>
</feature>
<accession>A0A4Q9MNK2</accession>
<protein>
    <submittedName>
        <fullName evidence="2">Uncharacterized protein</fullName>
    </submittedName>
</protein>
<proteinExistence type="predicted"/>
<evidence type="ECO:0000256" key="1">
    <source>
        <dbReference type="SAM" id="MobiDB-lite"/>
    </source>
</evidence>
<evidence type="ECO:0000313" key="2">
    <source>
        <dbReference type="EMBL" id="TBU29290.1"/>
    </source>
</evidence>
<dbReference type="EMBL" id="ML143414">
    <property type="protein sequence ID" value="TBU29290.1"/>
    <property type="molecule type" value="Genomic_DNA"/>
</dbReference>
<feature type="compositionally biased region" description="Low complexity" evidence="1">
    <location>
        <begin position="285"/>
        <end position="298"/>
    </location>
</feature>
<feature type="compositionally biased region" description="Basic and acidic residues" evidence="1">
    <location>
        <begin position="47"/>
        <end position="132"/>
    </location>
</feature>
<dbReference type="OrthoDB" id="2757981at2759"/>
<dbReference type="AlphaFoldDB" id="A0A4Q9MNK2"/>
<organism evidence="2">
    <name type="scientific">Dichomitus squalens</name>
    <dbReference type="NCBI Taxonomy" id="114155"/>
    <lineage>
        <taxon>Eukaryota</taxon>
        <taxon>Fungi</taxon>
        <taxon>Dikarya</taxon>
        <taxon>Basidiomycota</taxon>
        <taxon>Agaricomycotina</taxon>
        <taxon>Agaricomycetes</taxon>
        <taxon>Polyporales</taxon>
        <taxon>Polyporaceae</taxon>
        <taxon>Dichomitus</taxon>
    </lineage>
</organism>
<sequence length="336" mass="37540">MTNVSSGSKRVWEGPNNTDSHKRPREDHRDWRDVHLDSPRRKGPPPSRRDSKDRDRRGNGDRRPPRGDYRPLSRDRDYDKRRPRDYSRDRDRRDDRGKDRDRERDRSRGERRGDGSRRDSSRGSDRRRDDHHRIRRPSPPHTRERHLNGTSGAHTQPNRVQDEKEEGEISPRPSQEVSPRSRRGPSPPLSKAARQSDAQAKQEAPSQPQAASEPEMELELPRSPPPVEETLAARRAKRQAILAKYAGIASTSQGPTPSPGPSSAVDPPPATPDVSNFPSQAHSAVGSPGPSGSVRGESVRAASAGEFVHVDVPPFWAVVIGFFKTSTSSSLSSHLS</sequence>
<name>A0A4Q9MNK2_9APHY</name>
<dbReference type="Proteomes" id="UP000292957">
    <property type="component" value="Unassembled WGS sequence"/>
</dbReference>
<reference evidence="2" key="1">
    <citation type="submission" date="2019-01" db="EMBL/GenBank/DDBJ databases">
        <title>Draft genome sequences of three monokaryotic isolates of the white-rot basidiomycete fungus Dichomitus squalens.</title>
        <authorList>
            <consortium name="DOE Joint Genome Institute"/>
            <person name="Lopez S.C."/>
            <person name="Andreopoulos B."/>
            <person name="Pangilinan J."/>
            <person name="Lipzen A."/>
            <person name="Riley R."/>
            <person name="Ahrendt S."/>
            <person name="Ng V."/>
            <person name="Barry K."/>
            <person name="Daum C."/>
            <person name="Grigoriev I.V."/>
            <person name="Hilden K.S."/>
            <person name="Makela M.R."/>
            <person name="de Vries R.P."/>
        </authorList>
    </citation>
    <scope>NUCLEOTIDE SEQUENCE [LARGE SCALE GENOMIC DNA]</scope>
    <source>
        <strain evidence="2">OM18370.1</strain>
    </source>
</reference>